<dbReference type="InterPro" id="IPR038764">
    <property type="entry name" value="GNAT_N_AcTrfase_prd"/>
</dbReference>
<dbReference type="STRING" id="1817863.A2Y62_21880"/>
<accession>A0A1F5VUB2</accession>
<dbReference type="AlphaFoldDB" id="A0A1F5VUB2"/>
<evidence type="ECO:0000313" key="1">
    <source>
        <dbReference type="EMBL" id="OGF66857.1"/>
    </source>
</evidence>
<dbReference type="InterPro" id="IPR016181">
    <property type="entry name" value="Acyl_CoA_acyltransferase"/>
</dbReference>
<dbReference type="Gene3D" id="3.40.630.30">
    <property type="match status" value="1"/>
</dbReference>
<evidence type="ECO:0000313" key="2">
    <source>
        <dbReference type="Proteomes" id="UP000178943"/>
    </source>
</evidence>
<name>A0A1F5VUB2_9BACT</name>
<evidence type="ECO:0008006" key="3">
    <source>
        <dbReference type="Google" id="ProtNLM"/>
    </source>
</evidence>
<dbReference type="CDD" id="cd04301">
    <property type="entry name" value="NAT_SF"/>
    <property type="match status" value="1"/>
</dbReference>
<dbReference type="EMBL" id="MFGW01000080">
    <property type="protein sequence ID" value="OGF66857.1"/>
    <property type="molecule type" value="Genomic_DNA"/>
</dbReference>
<dbReference type="SUPFAM" id="SSF55729">
    <property type="entry name" value="Acyl-CoA N-acyltransferases (Nat)"/>
    <property type="match status" value="1"/>
</dbReference>
<dbReference type="Proteomes" id="UP000178943">
    <property type="component" value="Unassembled WGS sequence"/>
</dbReference>
<organism evidence="1 2">
    <name type="scientific">Candidatus Fischerbacteria bacterium RBG_13_37_8</name>
    <dbReference type="NCBI Taxonomy" id="1817863"/>
    <lineage>
        <taxon>Bacteria</taxon>
        <taxon>Candidatus Fischeribacteriota</taxon>
    </lineage>
</organism>
<gene>
    <name evidence="1" type="ORF">A2Y62_21880</name>
</gene>
<dbReference type="PANTHER" id="PTHR41700:SF1">
    <property type="entry name" value="N-ACETYLTRANSFERASE DOMAIN-CONTAINING PROTEIN"/>
    <property type="match status" value="1"/>
</dbReference>
<protein>
    <recommendedName>
        <fullName evidence="3">N-acetyltransferase domain-containing protein</fullName>
    </recommendedName>
</protein>
<dbReference type="PANTHER" id="PTHR41700">
    <property type="entry name" value="GCN5-RELATED N-ACETYLTRANSFERASE"/>
    <property type="match status" value="1"/>
</dbReference>
<proteinExistence type="predicted"/>
<sequence length="270" mass="31808">MVKKNLTYRFLDTLDDYRACVRIQKEVWGFEDMLDMVPLPLLVIGRKNGGFLYGAFDQEQLIGFVYSIMGLYKGMLIHCSHMLAVLPQYRDAGVGFYLKMKQREFVLSQGINLITWTFDPFQVKNAFFNIEKLGIIIRNYYVNLYGETSSPLHYGLPTDRMLAEWYLDSEKVVQLNRKNTIPPLNYEGIPVLDILNDRISPSQFDVNALLVKMPHDFLEISSTDKRLSLELIERTRTLFTECFSNNLYVKRFLIKSNNERKEYYYFLQKY</sequence>
<reference evidence="1 2" key="1">
    <citation type="journal article" date="2016" name="Nat. Commun.">
        <title>Thousands of microbial genomes shed light on interconnected biogeochemical processes in an aquifer system.</title>
        <authorList>
            <person name="Anantharaman K."/>
            <person name="Brown C.T."/>
            <person name="Hug L.A."/>
            <person name="Sharon I."/>
            <person name="Castelle C.J."/>
            <person name="Probst A.J."/>
            <person name="Thomas B.C."/>
            <person name="Singh A."/>
            <person name="Wilkins M.J."/>
            <person name="Karaoz U."/>
            <person name="Brodie E.L."/>
            <person name="Williams K.H."/>
            <person name="Hubbard S.S."/>
            <person name="Banfield J.F."/>
        </authorList>
    </citation>
    <scope>NUCLEOTIDE SEQUENCE [LARGE SCALE GENOMIC DNA]</scope>
</reference>
<comment type="caution">
    <text evidence="1">The sequence shown here is derived from an EMBL/GenBank/DDBJ whole genome shotgun (WGS) entry which is preliminary data.</text>
</comment>